<dbReference type="PANTHER" id="PTHR25462:SF296">
    <property type="entry name" value="MEIOTIC P26, ISOFORM F"/>
    <property type="match status" value="1"/>
</dbReference>
<dbReference type="EMBL" id="CAJOBC010033771">
    <property type="protein sequence ID" value="CAF4102640.1"/>
    <property type="molecule type" value="Genomic_DNA"/>
</dbReference>
<evidence type="ECO:0000256" key="1">
    <source>
        <dbReference type="ARBA" id="ARBA00022723"/>
    </source>
</evidence>
<accession>A0A815CXH7</accession>
<evidence type="ECO:0000256" key="2">
    <source>
        <dbReference type="ARBA" id="ARBA00022771"/>
    </source>
</evidence>
<dbReference type="AlphaFoldDB" id="A0A815CXH7"/>
<evidence type="ECO:0000259" key="5">
    <source>
        <dbReference type="PROSITE" id="PS50089"/>
    </source>
</evidence>
<dbReference type="PROSITE" id="PS00518">
    <property type="entry name" value="ZF_RING_1"/>
    <property type="match status" value="1"/>
</dbReference>
<keyword evidence="3" id="KW-0862">Zinc</keyword>
<evidence type="ECO:0000313" key="7">
    <source>
        <dbReference type="EMBL" id="CAF4102640.1"/>
    </source>
</evidence>
<keyword evidence="8" id="KW-1185">Reference proteome</keyword>
<dbReference type="SMART" id="SM00184">
    <property type="entry name" value="RING"/>
    <property type="match status" value="1"/>
</dbReference>
<dbReference type="InterPro" id="IPR047153">
    <property type="entry name" value="TRIM45/56/19-like"/>
</dbReference>
<dbReference type="Gene3D" id="3.30.40.10">
    <property type="entry name" value="Zinc/RING finger domain, C3HC4 (zinc finger)"/>
    <property type="match status" value="1"/>
</dbReference>
<evidence type="ECO:0000256" key="4">
    <source>
        <dbReference type="PROSITE-ProRule" id="PRU00175"/>
    </source>
</evidence>
<dbReference type="SUPFAM" id="SSF57850">
    <property type="entry name" value="RING/U-box"/>
    <property type="match status" value="1"/>
</dbReference>
<evidence type="ECO:0000313" key="8">
    <source>
        <dbReference type="Proteomes" id="UP000663829"/>
    </source>
</evidence>
<dbReference type="Pfam" id="PF00097">
    <property type="entry name" value="zf-C3HC4"/>
    <property type="match status" value="1"/>
</dbReference>
<dbReference type="InterPro" id="IPR018957">
    <property type="entry name" value="Znf_C3HC4_RING-type"/>
</dbReference>
<evidence type="ECO:0000256" key="3">
    <source>
        <dbReference type="ARBA" id="ARBA00022833"/>
    </source>
</evidence>
<protein>
    <recommendedName>
        <fullName evidence="5">RING-type domain-containing protein</fullName>
    </recommendedName>
</protein>
<dbReference type="PANTHER" id="PTHR25462">
    <property type="entry name" value="BONUS, ISOFORM C-RELATED"/>
    <property type="match status" value="1"/>
</dbReference>
<keyword evidence="1" id="KW-0479">Metal-binding</keyword>
<name>A0A815CXH7_9BILA</name>
<dbReference type="PROSITE" id="PS50089">
    <property type="entry name" value="ZF_RING_2"/>
    <property type="match status" value="1"/>
</dbReference>
<sequence length="694" mass="80566">MSRISENLIICSLCKKYFTDARQVFCGHPFCYACISNKFNDDNQILVCPTCNKAHQFQSRQQFQSSLMVDGFLNKLVKQFLKNKSRRSSQSSTIIINGPLSASCTTSACSTPSISLKSSSPSIVSIQPQATTAARLVARCSSCQLRAELTVCDHCETVICSKCIEQHQNIINSDVKEKWKSCQDKYHDINEKSKRYDIQQTSIEAEFNSIRKFIEQHGIHLIQSVENQRDTYLEMINDYADKYSSNSQQDDVKNEYESIDKRLRKLLSSENMDANDVEDFMLEIQHLESKIEEKNEVMKLNPLKFPVLAPPESIKISQLFGKLMYKCVDENGIEHEQKKEMKSQVNIENEMTRKQPQYNDKGDSDDDYIIVNKNDVHVKRLTDGRKEKTTSTTLTTIKQKHMAWSIEYNSIPHFLQIWSTQLYIVDKYGYMEIKSFDKSNDLQKCPQHVKTVRLFDNFKQTGEGETNDETIIDSFTIHKYYIIVFKRLKQELKGKIHLFKHNGQCLKACIAHDFPSREFTIDNDLNCLFTIDQRQCSIYRTDLLAPNDQLNDIDYINAFNNRSKYIEFRKDFVPLHMVINQKSIAVLDKHQHVQVLDKKTKTPIFEFSDCFIESHYLWNIGLFNDNSLLLKLDEVNSIKTIPKHKFFQLSSINKQPIQQFEEVDAFGLIVTLTNEILIGIRANSKGIIKCYIEY</sequence>
<dbReference type="InterPro" id="IPR017907">
    <property type="entry name" value="Znf_RING_CS"/>
</dbReference>
<dbReference type="GO" id="GO:0008270">
    <property type="term" value="F:zinc ion binding"/>
    <property type="evidence" value="ECO:0007669"/>
    <property type="project" value="UniProtKB-KW"/>
</dbReference>
<dbReference type="OrthoDB" id="654191at2759"/>
<proteinExistence type="predicted"/>
<dbReference type="InterPro" id="IPR001841">
    <property type="entry name" value="Znf_RING"/>
</dbReference>
<reference evidence="6" key="1">
    <citation type="submission" date="2021-02" db="EMBL/GenBank/DDBJ databases">
        <authorList>
            <person name="Nowell W R."/>
        </authorList>
    </citation>
    <scope>NUCLEOTIDE SEQUENCE</scope>
</reference>
<feature type="domain" description="RING-type" evidence="5">
    <location>
        <begin position="11"/>
        <end position="52"/>
    </location>
</feature>
<organism evidence="6 8">
    <name type="scientific">Didymodactylos carnosus</name>
    <dbReference type="NCBI Taxonomy" id="1234261"/>
    <lineage>
        <taxon>Eukaryota</taxon>
        <taxon>Metazoa</taxon>
        <taxon>Spiralia</taxon>
        <taxon>Gnathifera</taxon>
        <taxon>Rotifera</taxon>
        <taxon>Eurotatoria</taxon>
        <taxon>Bdelloidea</taxon>
        <taxon>Philodinida</taxon>
        <taxon>Philodinidae</taxon>
        <taxon>Didymodactylos</taxon>
    </lineage>
</organism>
<evidence type="ECO:0000313" key="6">
    <source>
        <dbReference type="EMBL" id="CAF1293155.1"/>
    </source>
</evidence>
<gene>
    <name evidence="6" type="ORF">GPM918_LOCUS28140</name>
    <name evidence="7" type="ORF">SRO942_LOCUS28604</name>
</gene>
<comment type="caution">
    <text evidence="6">The sequence shown here is derived from an EMBL/GenBank/DDBJ whole genome shotgun (WGS) entry which is preliminary data.</text>
</comment>
<dbReference type="Proteomes" id="UP000681722">
    <property type="component" value="Unassembled WGS sequence"/>
</dbReference>
<dbReference type="EMBL" id="CAJNOQ010012151">
    <property type="protein sequence ID" value="CAF1293155.1"/>
    <property type="molecule type" value="Genomic_DNA"/>
</dbReference>
<dbReference type="Proteomes" id="UP000663829">
    <property type="component" value="Unassembled WGS sequence"/>
</dbReference>
<dbReference type="InterPro" id="IPR013083">
    <property type="entry name" value="Znf_RING/FYVE/PHD"/>
</dbReference>
<keyword evidence="2 4" id="KW-0863">Zinc-finger</keyword>